<dbReference type="Proteomes" id="UP000887575">
    <property type="component" value="Unassembled WGS sequence"/>
</dbReference>
<evidence type="ECO:0000313" key="3">
    <source>
        <dbReference type="WBParaSite" id="MBELARI_LOCUS16294"/>
    </source>
</evidence>
<reference evidence="3" key="1">
    <citation type="submission" date="2024-02" db="UniProtKB">
        <authorList>
            <consortium name="WormBaseParasite"/>
        </authorList>
    </citation>
    <scope>IDENTIFICATION</scope>
</reference>
<evidence type="ECO:0000259" key="1">
    <source>
        <dbReference type="PROSITE" id="PS51335"/>
    </source>
</evidence>
<keyword evidence="2" id="KW-1185">Reference proteome</keyword>
<dbReference type="AlphaFoldDB" id="A0AAF3ERL2"/>
<dbReference type="InterPro" id="IPR006816">
    <property type="entry name" value="ELMO_dom"/>
</dbReference>
<organism evidence="2 3">
    <name type="scientific">Mesorhabditis belari</name>
    <dbReference type="NCBI Taxonomy" id="2138241"/>
    <lineage>
        <taxon>Eukaryota</taxon>
        <taxon>Metazoa</taxon>
        <taxon>Ecdysozoa</taxon>
        <taxon>Nematoda</taxon>
        <taxon>Chromadorea</taxon>
        <taxon>Rhabditida</taxon>
        <taxon>Rhabditina</taxon>
        <taxon>Rhabditomorpha</taxon>
        <taxon>Rhabditoidea</taxon>
        <taxon>Rhabditidae</taxon>
        <taxon>Mesorhabditinae</taxon>
        <taxon>Mesorhabditis</taxon>
    </lineage>
</organism>
<protein>
    <recommendedName>
        <fullName evidence="1">ELMO domain-containing protein</fullName>
    </recommendedName>
</protein>
<dbReference type="InterPro" id="IPR050868">
    <property type="entry name" value="ELMO_domain-containing"/>
</dbReference>
<dbReference type="PROSITE" id="PS51335">
    <property type="entry name" value="ELMO"/>
    <property type="match status" value="1"/>
</dbReference>
<dbReference type="WBParaSite" id="MBELARI_LOCUS16294">
    <property type="protein sequence ID" value="MBELARI_LOCUS16294"/>
    <property type="gene ID" value="MBELARI_LOCUS16294"/>
</dbReference>
<name>A0AAF3ERL2_9BILA</name>
<dbReference type="Pfam" id="PF04727">
    <property type="entry name" value="ELMO_CED12"/>
    <property type="match status" value="1"/>
</dbReference>
<sequence>MVKQISVKYRPLDYVWLGIDRAFVRIASFCAKLVGKSTFQFLVDVGLINAASLNRLHHCIEAAKTESMSKEELEQELAIQDESSRYVLQFLTTSDEKYGVLNEEIKRRAAIKVEKSIEEHRDALDELWKLHAEYEFEPKGDWTLLGFQRTTDPTTDFRSTGAFGLEQMEFFVKYHKMVLEKEVAWPQQLPFALTSIHITAFLMALLQENHLLAHFYAAHELPSLDGINKIHCRLLWLMMCYWMRQCADSIMYFEKHFTTFKESIVRLLHFHHKNLHEITIDDVYKA</sequence>
<feature type="domain" description="ELMO" evidence="1">
    <location>
        <begin position="119"/>
        <end position="268"/>
    </location>
</feature>
<proteinExistence type="predicted"/>
<evidence type="ECO:0000313" key="2">
    <source>
        <dbReference type="Proteomes" id="UP000887575"/>
    </source>
</evidence>
<dbReference type="PANTHER" id="PTHR12771">
    <property type="entry name" value="ENGULFMENT AND CELL MOTILITY"/>
    <property type="match status" value="1"/>
</dbReference>
<dbReference type="PANTHER" id="PTHR12771:SF51">
    <property type="entry name" value="LD01482P"/>
    <property type="match status" value="1"/>
</dbReference>
<accession>A0AAF3ERL2</accession>